<keyword evidence="2" id="KW-0378">Hydrolase</keyword>
<dbReference type="PANTHER" id="PTHR43046">
    <property type="entry name" value="GDP-MANNOSE MANNOSYL HYDROLASE"/>
    <property type="match status" value="1"/>
</dbReference>
<dbReference type="Proteomes" id="UP000501705">
    <property type="component" value="Chromosome"/>
</dbReference>
<evidence type="ECO:0000256" key="2">
    <source>
        <dbReference type="ARBA" id="ARBA00022801"/>
    </source>
</evidence>
<accession>A0A6G9XQS7</accession>
<proteinExistence type="predicted"/>
<dbReference type="EMBL" id="CP046171">
    <property type="protein sequence ID" value="QIS03183.1"/>
    <property type="molecule type" value="Genomic_DNA"/>
</dbReference>
<dbReference type="RefSeq" id="WP_167462249.1">
    <property type="nucleotide sequence ID" value="NZ_CP046171.1"/>
</dbReference>
<evidence type="ECO:0000259" key="3">
    <source>
        <dbReference type="PROSITE" id="PS51462"/>
    </source>
</evidence>
<protein>
    <submittedName>
        <fullName evidence="4">NUDIX domain-containing protein</fullName>
    </submittedName>
</protein>
<sequence length="154" mass="17392">MTIFRTIVGVQLLLIENGRVLLARRRNTGFADGQWNAPGGKLDEGEDVLTAIIREADEEIGIRLNRDDIDLAASIHIQHPPGQTRIVFVFHARTWSGEPYNREPESCSELRWFPLDELPGNTIQSTRAGLDLYRRGEHFGVYGWPEPSLIGDAR</sequence>
<evidence type="ECO:0000256" key="1">
    <source>
        <dbReference type="ARBA" id="ARBA00001946"/>
    </source>
</evidence>
<gene>
    <name evidence="4" type="ORF">F5X71_13440</name>
</gene>
<dbReference type="AlphaFoldDB" id="A0A6G9XQS7"/>
<evidence type="ECO:0000313" key="4">
    <source>
        <dbReference type="EMBL" id="QIS03183.1"/>
    </source>
</evidence>
<dbReference type="GO" id="GO:0016787">
    <property type="term" value="F:hydrolase activity"/>
    <property type="evidence" value="ECO:0007669"/>
    <property type="project" value="UniProtKB-KW"/>
</dbReference>
<dbReference type="SUPFAM" id="SSF55811">
    <property type="entry name" value="Nudix"/>
    <property type="match status" value="1"/>
</dbReference>
<evidence type="ECO:0000313" key="5">
    <source>
        <dbReference type="Proteomes" id="UP000501705"/>
    </source>
</evidence>
<dbReference type="InterPro" id="IPR020084">
    <property type="entry name" value="NUDIX_hydrolase_CS"/>
</dbReference>
<dbReference type="PROSITE" id="PS00893">
    <property type="entry name" value="NUDIX_BOX"/>
    <property type="match status" value="1"/>
</dbReference>
<dbReference type="InterPro" id="IPR000086">
    <property type="entry name" value="NUDIX_hydrolase_dom"/>
</dbReference>
<dbReference type="PANTHER" id="PTHR43046:SF16">
    <property type="entry name" value="ADP-RIBOSE PYROPHOSPHATASE YJHB-RELATED"/>
    <property type="match status" value="1"/>
</dbReference>
<dbReference type="InterPro" id="IPR015797">
    <property type="entry name" value="NUDIX_hydrolase-like_dom_sf"/>
</dbReference>
<dbReference type="PROSITE" id="PS51462">
    <property type="entry name" value="NUDIX"/>
    <property type="match status" value="1"/>
</dbReference>
<dbReference type="Gene3D" id="3.90.79.10">
    <property type="entry name" value="Nucleoside Triphosphate Pyrophosphohydrolase"/>
    <property type="match status" value="1"/>
</dbReference>
<comment type="cofactor">
    <cofactor evidence="1">
        <name>Mg(2+)</name>
        <dbReference type="ChEBI" id="CHEBI:18420"/>
    </cofactor>
</comment>
<dbReference type="Pfam" id="PF00293">
    <property type="entry name" value="NUDIX"/>
    <property type="match status" value="1"/>
</dbReference>
<feature type="domain" description="Nudix hydrolase" evidence="3">
    <location>
        <begin position="1"/>
        <end position="136"/>
    </location>
</feature>
<dbReference type="CDD" id="cd04683">
    <property type="entry name" value="NUDIX_Hydrolase"/>
    <property type="match status" value="1"/>
</dbReference>
<reference evidence="4 5" key="1">
    <citation type="journal article" date="2019" name="ACS Chem. Biol.">
        <title>Identification and Mobilization of a Cryptic Antibiotic Biosynthesis Gene Locus from a Human-Pathogenic Nocardia Isolate.</title>
        <authorList>
            <person name="Herisse M."/>
            <person name="Ishida K."/>
            <person name="Porter J.L."/>
            <person name="Howden B."/>
            <person name="Hertweck C."/>
            <person name="Stinear T.P."/>
            <person name="Pidot S.J."/>
        </authorList>
    </citation>
    <scope>NUCLEOTIDE SEQUENCE [LARGE SCALE GENOMIC DNA]</scope>
    <source>
        <strain evidence="4 5">AUSMDU00024985</strain>
    </source>
</reference>
<name>A0A6G9XQS7_NOCBR</name>
<organism evidence="4 5">
    <name type="scientific">Nocardia brasiliensis</name>
    <dbReference type="NCBI Taxonomy" id="37326"/>
    <lineage>
        <taxon>Bacteria</taxon>
        <taxon>Bacillati</taxon>
        <taxon>Actinomycetota</taxon>
        <taxon>Actinomycetes</taxon>
        <taxon>Mycobacteriales</taxon>
        <taxon>Nocardiaceae</taxon>
        <taxon>Nocardia</taxon>
    </lineage>
</organism>